<feature type="compositionally biased region" description="Basic residues" evidence="10">
    <location>
        <begin position="67"/>
        <end position="81"/>
    </location>
</feature>
<evidence type="ECO:0000256" key="1">
    <source>
        <dbReference type="ARBA" id="ARBA00004123"/>
    </source>
</evidence>
<dbReference type="PROSITE" id="PS51032">
    <property type="entry name" value="AP2_ERF"/>
    <property type="match status" value="1"/>
</dbReference>
<dbReference type="Pfam" id="PF00847">
    <property type="entry name" value="AP2"/>
    <property type="match status" value="1"/>
</dbReference>
<keyword evidence="4" id="KW-0346">Stress response</keyword>
<evidence type="ECO:0000256" key="10">
    <source>
        <dbReference type="SAM" id="MobiDB-lite"/>
    </source>
</evidence>
<dbReference type="SMART" id="SM00380">
    <property type="entry name" value="AP2"/>
    <property type="match status" value="1"/>
</dbReference>
<evidence type="ECO:0000256" key="9">
    <source>
        <dbReference type="ARBA" id="ARBA00024343"/>
    </source>
</evidence>
<evidence type="ECO:0000256" key="3">
    <source>
        <dbReference type="ARBA" id="ARBA00023015"/>
    </source>
</evidence>
<organism evidence="12">
    <name type="scientific">Diospyros kaki</name>
    <name type="common">Kaki persimmon</name>
    <name type="synonym">Diospyros chinensis</name>
    <dbReference type="NCBI Taxonomy" id="35925"/>
    <lineage>
        <taxon>Eukaryota</taxon>
        <taxon>Viridiplantae</taxon>
        <taxon>Streptophyta</taxon>
        <taxon>Embryophyta</taxon>
        <taxon>Tracheophyta</taxon>
        <taxon>Spermatophyta</taxon>
        <taxon>Magnoliopsida</taxon>
        <taxon>eudicotyledons</taxon>
        <taxon>Gunneridae</taxon>
        <taxon>Pentapetalae</taxon>
        <taxon>asterids</taxon>
        <taxon>Ericales</taxon>
        <taxon>Ebenaceae</taxon>
        <taxon>Diospyros</taxon>
    </lineage>
</organism>
<reference evidence="12" key="1">
    <citation type="submission" date="2018-07" db="EMBL/GenBank/DDBJ databases">
        <title>Persimmon fruit deastringency treatment transcriptome analysis.</title>
        <authorList>
            <person name="Gong Z."/>
            <person name="Zhu Q."/>
            <person name="Yin X."/>
        </authorList>
    </citation>
    <scope>NUCLEOTIDE SEQUENCE</scope>
</reference>
<dbReference type="PANTHER" id="PTHR31241:SF62">
    <property type="entry name" value="DEHYDRATION-RESPONSIVE ELEMENT-BINDING PROTEIN 2D"/>
    <property type="match status" value="1"/>
</dbReference>
<keyword evidence="7" id="KW-0804">Transcription</keyword>
<evidence type="ECO:0000256" key="4">
    <source>
        <dbReference type="ARBA" id="ARBA00023016"/>
    </source>
</evidence>
<keyword evidence="2" id="KW-0611">Plant defense</keyword>
<keyword evidence="6" id="KW-0010">Activator</keyword>
<dbReference type="AlphaFoldDB" id="A0A3Q8TDL2"/>
<evidence type="ECO:0000259" key="11">
    <source>
        <dbReference type="PROSITE" id="PS51032"/>
    </source>
</evidence>
<proteinExistence type="evidence at transcript level"/>
<dbReference type="GO" id="GO:0005634">
    <property type="term" value="C:nucleus"/>
    <property type="evidence" value="ECO:0007669"/>
    <property type="project" value="UniProtKB-SubCell"/>
</dbReference>
<protein>
    <submittedName>
        <fullName evidence="12">Transcription factor ERF29</fullName>
    </submittedName>
</protein>
<feature type="compositionally biased region" description="Low complexity" evidence="10">
    <location>
        <begin position="164"/>
        <end position="180"/>
    </location>
</feature>
<feature type="compositionally biased region" description="Basic and acidic residues" evidence="10">
    <location>
        <begin position="49"/>
        <end position="66"/>
    </location>
</feature>
<accession>A0A3Q8TDL2</accession>
<dbReference type="GO" id="GO:0000976">
    <property type="term" value="F:transcription cis-regulatory region binding"/>
    <property type="evidence" value="ECO:0007669"/>
    <property type="project" value="TreeGrafter"/>
</dbReference>
<evidence type="ECO:0000313" key="12">
    <source>
        <dbReference type="EMBL" id="AZL19527.1"/>
    </source>
</evidence>
<dbReference type="PRINTS" id="PR00367">
    <property type="entry name" value="ETHRSPELEMNT"/>
</dbReference>
<dbReference type="GO" id="GO:0003700">
    <property type="term" value="F:DNA-binding transcription factor activity"/>
    <property type="evidence" value="ECO:0007669"/>
    <property type="project" value="InterPro"/>
</dbReference>
<dbReference type="CDD" id="cd00018">
    <property type="entry name" value="AP2"/>
    <property type="match status" value="1"/>
</dbReference>
<dbReference type="FunFam" id="3.30.730.10:FF:000001">
    <property type="entry name" value="Ethylene-responsive transcription factor 2"/>
    <property type="match status" value="1"/>
</dbReference>
<dbReference type="InterPro" id="IPR036955">
    <property type="entry name" value="AP2/ERF_dom_sf"/>
</dbReference>
<feature type="region of interest" description="Disordered" evidence="10">
    <location>
        <begin position="1"/>
        <end position="95"/>
    </location>
</feature>
<keyword evidence="5" id="KW-0238">DNA-binding</keyword>
<evidence type="ECO:0000256" key="6">
    <source>
        <dbReference type="ARBA" id="ARBA00023159"/>
    </source>
</evidence>
<dbReference type="Gene3D" id="3.30.730.10">
    <property type="entry name" value="AP2/ERF domain"/>
    <property type="match status" value="1"/>
</dbReference>
<dbReference type="GO" id="GO:0045893">
    <property type="term" value="P:positive regulation of DNA-templated transcription"/>
    <property type="evidence" value="ECO:0007669"/>
    <property type="project" value="TreeGrafter"/>
</dbReference>
<feature type="compositionally biased region" description="Basic and acidic residues" evidence="10">
    <location>
        <begin position="186"/>
        <end position="212"/>
    </location>
</feature>
<name>A0A3Q8TDL2_DIOKA</name>
<dbReference type="PANTHER" id="PTHR31241">
    <property type="entry name" value="DEHYDRATION-RESPONSIVE ELEMENT-BINDING PROTEIN 2C"/>
    <property type="match status" value="1"/>
</dbReference>
<dbReference type="GO" id="GO:0006952">
    <property type="term" value="P:defense response"/>
    <property type="evidence" value="ECO:0007669"/>
    <property type="project" value="UniProtKB-KW"/>
</dbReference>
<feature type="region of interest" description="Disordered" evidence="10">
    <location>
        <begin position="156"/>
        <end position="237"/>
    </location>
</feature>
<dbReference type="EMBL" id="MH621291">
    <property type="protein sequence ID" value="AZL19527.1"/>
    <property type="molecule type" value="mRNA"/>
</dbReference>
<sequence>MSSDNFERTAGMGLHDQPSNLPSTLTDYTRKRKSRGRRDGSKSVAETLAKWKEYNEKLHSSDDGPKQPRKAPAKGSKKGCMKGKGGPDNSHCNYRGVRQRTWGKWVAEIREPNRGSRLWLGTFPTAQEAALAYDEAAKAMYGLCARLNFPIGGSVNEDSKESGSLPTTSCSDSTTSSGHSEVCGSEDLKMMTDSPNVKHEDGGSESRIDDGNRLVSDVSTPESGVKKQVKVEPPDFSEKQERVYCNGRPEPGYGPHDRQDFSLLEMFDVDELLGSLDSNHTLRPPANNTGNVAQTTNYSNIEAEKPSDLSYQFQNPDAKLLGSLNHMEQAASGMDFGFDFLKPGRQEDDNFVLDDLGFLDMESLGL</sequence>
<comment type="subcellular location">
    <subcellularLocation>
        <location evidence="1">Nucleus</location>
    </subcellularLocation>
</comment>
<evidence type="ECO:0000256" key="5">
    <source>
        <dbReference type="ARBA" id="ARBA00023125"/>
    </source>
</evidence>
<evidence type="ECO:0000256" key="8">
    <source>
        <dbReference type="ARBA" id="ARBA00023242"/>
    </source>
</evidence>
<keyword evidence="8" id="KW-0539">Nucleus</keyword>
<dbReference type="InterPro" id="IPR001471">
    <property type="entry name" value="AP2/ERF_dom"/>
</dbReference>
<evidence type="ECO:0000256" key="7">
    <source>
        <dbReference type="ARBA" id="ARBA00023163"/>
    </source>
</evidence>
<keyword evidence="3" id="KW-0805">Transcription regulation</keyword>
<dbReference type="InterPro" id="IPR016177">
    <property type="entry name" value="DNA-bd_dom_sf"/>
</dbReference>
<comment type="similarity">
    <text evidence="9">Belongs to the AP2/ERF transcription factor family. ERF subfamily.</text>
</comment>
<feature type="domain" description="AP2/ERF" evidence="11">
    <location>
        <begin position="93"/>
        <end position="150"/>
    </location>
</feature>
<dbReference type="SUPFAM" id="SSF54171">
    <property type="entry name" value="DNA-binding domain"/>
    <property type="match status" value="1"/>
</dbReference>
<evidence type="ECO:0000256" key="2">
    <source>
        <dbReference type="ARBA" id="ARBA00022821"/>
    </source>
</evidence>
<feature type="compositionally biased region" description="Polar residues" evidence="10">
    <location>
        <begin position="17"/>
        <end position="27"/>
    </location>
</feature>